<dbReference type="AlphaFoldDB" id="A0A1N6P9E3"/>
<dbReference type="RefSeq" id="WP_076584979.1">
    <property type="nucleotide sequence ID" value="NZ_FTLW01000001.1"/>
</dbReference>
<dbReference type="Proteomes" id="UP000241788">
    <property type="component" value="Unassembled WGS sequence"/>
</dbReference>
<dbReference type="OrthoDB" id="7509319at2"/>
<protein>
    <submittedName>
        <fullName evidence="2">Uncharacterized protein</fullName>
    </submittedName>
</protein>
<evidence type="ECO:0000313" key="3">
    <source>
        <dbReference type="Proteomes" id="UP000241788"/>
    </source>
</evidence>
<keyword evidence="1" id="KW-1133">Transmembrane helix</keyword>
<organism evidence="2 3">
    <name type="scientific">Solilutibacter tolerans</name>
    <dbReference type="NCBI Taxonomy" id="1604334"/>
    <lineage>
        <taxon>Bacteria</taxon>
        <taxon>Pseudomonadati</taxon>
        <taxon>Pseudomonadota</taxon>
        <taxon>Gammaproteobacteria</taxon>
        <taxon>Lysobacterales</taxon>
        <taxon>Lysobacteraceae</taxon>
        <taxon>Solilutibacter</taxon>
    </lineage>
</organism>
<evidence type="ECO:0000256" key="1">
    <source>
        <dbReference type="SAM" id="Phobius"/>
    </source>
</evidence>
<feature type="transmembrane region" description="Helical" evidence="1">
    <location>
        <begin position="72"/>
        <end position="90"/>
    </location>
</feature>
<reference evidence="3" key="1">
    <citation type="submission" date="2017-01" db="EMBL/GenBank/DDBJ databases">
        <authorList>
            <person name="Varghese N."/>
            <person name="Submissions S."/>
        </authorList>
    </citation>
    <scope>NUCLEOTIDE SEQUENCE [LARGE SCALE GENOMIC DNA]</scope>
    <source>
        <strain evidence="3">UM1</strain>
    </source>
</reference>
<dbReference type="EMBL" id="FTLW01000001">
    <property type="protein sequence ID" value="SIQ00990.1"/>
    <property type="molecule type" value="Genomic_DNA"/>
</dbReference>
<feature type="transmembrane region" description="Helical" evidence="1">
    <location>
        <begin position="47"/>
        <end position="66"/>
    </location>
</feature>
<evidence type="ECO:0000313" key="2">
    <source>
        <dbReference type="EMBL" id="SIQ00990.1"/>
    </source>
</evidence>
<accession>A0A1N6P9E3</accession>
<dbReference type="STRING" id="1604334.SAMN05421546_0536"/>
<keyword evidence="1" id="KW-0812">Transmembrane</keyword>
<keyword evidence="1" id="KW-0472">Membrane</keyword>
<feature type="transmembrane region" description="Helical" evidence="1">
    <location>
        <begin position="12"/>
        <end position="35"/>
    </location>
</feature>
<gene>
    <name evidence="2" type="ORF">SAMN05421546_0536</name>
</gene>
<sequence>MTARSTRPRDWLSLTAAALFPSATLALVMSGVFQYMGGEMALDKSQVTMWMVPLLWAAIASCVFATRIPARAWIWLGIANSLGVIALALLRMT</sequence>
<keyword evidence="3" id="KW-1185">Reference proteome</keyword>
<proteinExistence type="predicted"/>
<name>A0A1N6P9E3_9GAMM</name>